<gene>
    <name evidence="2" type="ORF">G1H10_03050</name>
</gene>
<name>A0A6L9S2U6_9ACTN</name>
<organism evidence="2 3">
    <name type="scientific">Phytoactinopolyspora halotolerans</name>
    <dbReference type="NCBI Taxonomy" id="1981512"/>
    <lineage>
        <taxon>Bacteria</taxon>
        <taxon>Bacillati</taxon>
        <taxon>Actinomycetota</taxon>
        <taxon>Actinomycetes</taxon>
        <taxon>Jiangellales</taxon>
        <taxon>Jiangellaceae</taxon>
        <taxon>Phytoactinopolyspora</taxon>
    </lineage>
</organism>
<sequence>MDDPLADVAALNGVGAAAAYARDSIDALLRQPAMRTAAASIAAESAVRGARASATMAGGDADDVNDPSVQGALRAVAEVPELARLWERSPRQVLARLHVLAARDLVDDAEALGRPRAGADSSRLDQILRVATAPTGAPGVVVAAVVHAELLSIRPFGTGDGLVARAAERIVLVARGVDTKAVSIPEAGHLALVRAYEPLLNAYADGGPEGVGAWVRHCAEAYAHGAAEAMSERSGLVRDERGPRSE</sequence>
<dbReference type="InterPro" id="IPR036597">
    <property type="entry name" value="Fido-like_dom_sf"/>
</dbReference>
<dbReference type="Gene3D" id="1.10.3290.10">
    <property type="entry name" value="Fido-like domain"/>
    <property type="match status" value="1"/>
</dbReference>
<protein>
    <submittedName>
        <fullName evidence="2">Oxidoreductase</fullName>
    </submittedName>
</protein>
<accession>A0A6L9S2U6</accession>
<dbReference type="InterPro" id="IPR003812">
    <property type="entry name" value="Fido"/>
</dbReference>
<feature type="domain" description="Fido" evidence="1">
    <location>
        <begin position="89"/>
        <end position="217"/>
    </location>
</feature>
<proteinExistence type="predicted"/>
<evidence type="ECO:0000259" key="1">
    <source>
        <dbReference type="PROSITE" id="PS51459"/>
    </source>
</evidence>
<dbReference type="EMBL" id="JAAGOA010000002">
    <property type="protein sequence ID" value="NED99140.1"/>
    <property type="molecule type" value="Genomic_DNA"/>
</dbReference>
<evidence type="ECO:0000313" key="2">
    <source>
        <dbReference type="EMBL" id="NED99140.1"/>
    </source>
</evidence>
<evidence type="ECO:0000313" key="3">
    <source>
        <dbReference type="Proteomes" id="UP000475214"/>
    </source>
</evidence>
<reference evidence="2 3" key="1">
    <citation type="submission" date="2020-02" db="EMBL/GenBank/DDBJ databases">
        <authorList>
            <person name="Li X.-J."/>
            <person name="Han X.-M."/>
        </authorList>
    </citation>
    <scope>NUCLEOTIDE SEQUENCE [LARGE SCALE GENOMIC DNA]</scope>
    <source>
        <strain evidence="2 3">CCTCC AB 2017055</strain>
    </source>
</reference>
<dbReference type="Proteomes" id="UP000475214">
    <property type="component" value="Unassembled WGS sequence"/>
</dbReference>
<dbReference type="AlphaFoldDB" id="A0A6L9S2U6"/>
<comment type="caution">
    <text evidence="2">The sequence shown here is derived from an EMBL/GenBank/DDBJ whole genome shotgun (WGS) entry which is preliminary data.</text>
</comment>
<dbReference type="PROSITE" id="PS51459">
    <property type="entry name" value="FIDO"/>
    <property type="match status" value="1"/>
</dbReference>
<dbReference type="RefSeq" id="WP_163732518.1">
    <property type="nucleotide sequence ID" value="NZ_JAAGOA010000002.1"/>
</dbReference>
<keyword evidence="3" id="KW-1185">Reference proteome</keyword>